<organism evidence="2">
    <name type="scientific">Hapsidospora chrysogena</name>
    <name type="common">Acremonium chrysogenum</name>
    <dbReference type="NCBI Taxonomy" id="5044"/>
    <lineage>
        <taxon>Eukaryota</taxon>
        <taxon>Fungi</taxon>
        <taxon>Dikarya</taxon>
        <taxon>Ascomycota</taxon>
        <taxon>Pezizomycotina</taxon>
        <taxon>Sordariomycetes</taxon>
        <taxon>Hypocreomycetidae</taxon>
        <taxon>Hypocreales</taxon>
        <taxon>Bionectriaceae</taxon>
        <taxon>Hapsidospora</taxon>
    </lineage>
</organism>
<evidence type="ECO:0000256" key="1">
    <source>
        <dbReference type="SAM" id="Phobius"/>
    </source>
</evidence>
<keyword evidence="2" id="KW-0496">Mitochondrion</keyword>
<protein>
    <submittedName>
        <fullName evidence="2">Uncharacterized protein</fullName>
    </submittedName>
</protein>
<feature type="transmembrane region" description="Helical" evidence="1">
    <location>
        <begin position="20"/>
        <end position="46"/>
    </location>
</feature>
<proteinExistence type="predicted"/>
<dbReference type="RefSeq" id="YP_008994730.1">
    <property type="nucleotide sequence ID" value="NC_023268.1"/>
</dbReference>
<evidence type="ECO:0000313" key="2">
    <source>
        <dbReference type="EMBL" id="AHC94749.1"/>
    </source>
</evidence>
<dbReference type="EMBL" id="KF757229">
    <property type="protein sequence ID" value="AHC94749.1"/>
    <property type="molecule type" value="Genomic_DNA"/>
</dbReference>
<name>V9VE80_HAPCH</name>
<dbReference type="AlphaFoldDB" id="V9VE80"/>
<accession>V9VE80</accession>
<keyword evidence="1" id="KW-0812">Transmembrane</keyword>
<keyword evidence="1" id="KW-0472">Membrane</keyword>
<gene>
    <name evidence="2" type="ORF">ACPL_0029</name>
</gene>
<keyword evidence="1" id="KW-1133">Transmembrane helix</keyword>
<geneLocation type="mitochondrion" evidence="2"/>
<dbReference type="GeneID" id="18129185"/>
<sequence>MFSTTPIRHAIPTGGAEVELALILYAIPVSSMFFMAIVWATVTIAAGELLATRLSESAVEAQDLVMFPENLQGPFFFVPVNTMNLLNWYILRLREGVAFWSNLQNYETLSANEVIEFIRQLDLMLARIRQVDFFSDLITELDDTTMNANLEHLHRHRAELNLLIQQIEGIKLLIHREILGLPH</sequence>
<reference evidence="2" key="1">
    <citation type="submission" date="2013-10" db="EMBL/GenBank/DDBJ databases">
        <authorList>
            <person name="Mardanov A.V."/>
            <person name="Beletsky A.V."/>
            <person name="Ravin N.V."/>
        </authorList>
    </citation>
    <scope>NUCLEOTIDE SEQUENCE</scope>
    <source>
        <strain evidence="2">ATCC 11550</strain>
    </source>
</reference>